<feature type="binding site" evidence="8">
    <location>
        <position position="132"/>
    </location>
    <ligand>
        <name>[2Fe-2S] cluster</name>
        <dbReference type="ChEBI" id="CHEBI:190135"/>
    </ligand>
</feature>
<dbReference type="AlphaFoldDB" id="A0A0C4Y8M1"/>
<evidence type="ECO:0000256" key="5">
    <source>
        <dbReference type="ARBA" id="ARBA00023014"/>
    </source>
</evidence>
<evidence type="ECO:0000256" key="4">
    <source>
        <dbReference type="ARBA" id="ARBA00023004"/>
    </source>
</evidence>
<comment type="similarity">
    <text evidence="1">Belongs to the complex I 24 kDa subunit family.</text>
</comment>
<feature type="binding site" evidence="8">
    <location>
        <position position="96"/>
    </location>
    <ligand>
        <name>[2Fe-2S] cluster</name>
        <dbReference type="ChEBI" id="CHEBI:190135"/>
    </ligand>
</feature>
<keyword evidence="9" id="KW-0830">Ubiquinone</keyword>
<reference evidence="9 10" key="1">
    <citation type="journal article" date="2015" name="Genome Announc.">
        <title>Complete Genome Sequence of Cupriavidus basilensis 4G11, Isolated from the Oak Ridge Field Research Center Site.</title>
        <authorList>
            <person name="Ray J."/>
            <person name="Waters R.J."/>
            <person name="Skerker J.M."/>
            <person name="Kuehl J.V."/>
            <person name="Price M.N."/>
            <person name="Huang J."/>
            <person name="Chakraborty R."/>
            <person name="Arkin A.P."/>
            <person name="Deutschbauer A."/>
        </authorList>
    </citation>
    <scope>NUCLEOTIDE SEQUENCE [LARGE SCALE GENOMIC DNA]</scope>
    <source>
        <strain evidence="9">4G11</strain>
    </source>
</reference>
<dbReference type="InterPro" id="IPR036249">
    <property type="entry name" value="Thioredoxin-like_sf"/>
</dbReference>
<keyword evidence="5 8" id="KW-0411">Iron-sulfur</keyword>
<dbReference type="Gene3D" id="1.10.10.1590">
    <property type="entry name" value="NADH-quinone oxidoreductase subunit E"/>
    <property type="match status" value="1"/>
</dbReference>
<keyword evidence="9" id="KW-0560">Oxidoreductase</keyword>
<comment type="catalytic activity">
    <reaction evidence="7">
        <text>a quinone + NADH + 5 H(+)(in) = a quinol + NAD(+) + 4 H(+)(out)</text>
        <dbReference type="Rhea" id="RHEA:57888"/>
        <dbReference type="ChEBI" id="CHEBI:15378"/>
        <dbReference type="ChEBI" id="CHEBI:24646"/>
        <dbReference type="ChEBI" id="CHEBI:57540"/>
        <dbReference type="ChEBI" id="CHEBI:57945"/>
        <dbReference type="ChEBI" id="CHEBI:132124"/>
    </reaction>
</comment>
<dbReference type="GO" id="GO:0051537">
    <property type="term" value="F:2 iron, 2 sulfur cluster binding"/>
    <property type="evidence" value="ECO:0007669"/>
    <property type="project" value="UniProtKB-KW"/>
</dbReference>
<evidence type="ECO:0000313" key="9">
    <source>
        <dbReference type="EMBL" id="AJG18549.1"/>
    </source>
</evidence>
<keyword evidence="4 8" id="KW-0408">Iron</keyword>
<evidence type="ECO:0000256" key="6">
    <source>
        <dbReference type="ARBA" id="ARBA00034078"/>
    </source>
</evidence>
<dbReference type="GO" id="GO:0003954">
    <property type="term" value="F:NADH dehydrogenase activity"/>
    <property type="evidence" value="ECO:0007669"/>
    <property type="project" value="TreeGrafter"/>
</dbReference>
<evidence type="ECO:0000256" key="2">
    <source>
        <dbReference type="ARBA" id="ARBA00022714"/>
    </source>
</evidence>
<feature type="binding site" evidence="8">
    <location>
        <position position="91"/>
    </location>
    <ligand>
        <name>[2Fe-2S] cluster</name>
        <dbReference type="ChEBI" id="CHEBI:190135"/>
    </ligand>
</feature>
<dbReference type="Proteomes" id="UP000031843">
    <property type="component" value="Chromosome main"/>
</dbReference>
<comment type="cofactor">
    <cofactor evidence="6">
        <name>[2Fe-2S] cluster</name>
        <dbReference type="ChEBI" id="CHEBI:190135"/>
    </cofactor>
</comment>
<dbReference type="Gene3D" id="3.40.30.10">
    <property type="entry name" value="Glutaredoxin"/>
    <property type="match status" value="1"/>
</dbReference>
<dbReference type="NCBIfam" id="TIGR01958">
    <property type="entry name" value="nuoE_fam"/>
    <property type="match status" value="1"/>
</dbReference>
<evidence type="ECO:0000256" key="8">
    <source>
        <dbReference type="PIRSR" id="PIRSR000216-1"/>
    </source>
</evidence>
<name>A0A0C4Y8M1_9BURK</name>
<keyword evidence="10" id="KW-1185">Reference proteome</keyword>
<organism evidence="9 10">
    <name type="scientific">Cupriavidus basilensis</name>
    <dbReference type="NCBI Taxonomy" id="68895"/>
    <lineage>
        <taxon>Bacteria</taxon>
        <taxon>Pseudomonadati</taxon>
        <taxon>Pseudomonadota</taxon>
        <taxon>Betaproteobacteria</taxon>
        <taxon>Burkholderiales</taxon>
        <taxon>Burkholderiaceae</taxon>
        <taxon>Cupriavidus</taxon>
    </lineage>
</organism>
<dbReference type="FunFam" id="1.10.10.1590:FF:000001">
    <property type="entry name" value="NADH-quinone oxidoreductase subunit E"/>
    <property type="match status" value="1"/>
</dbReference>
<proteinExistence type="inferred from homology"/>
<dbReference type="KEGG" id="cbw:RR42_m1143"/>
<dbReference type="PANTHER" id="PTHR10371:SF3">
    <property type="entry name" value="NADH DEHYDROGENASE [UBIQUINONE] FLAVOPROTEIN 2, MITOCHONDRIAL"/>
    <property type="match status" value="1"/>
</dbReference>
<evidence type="ECO:0000256" key="3">
    <source>
        <dbReference type="ARBA" id="ARBA00022723"/>
    </source>
</evidence>
<dbReference type="EMBL" id="CP010536">
    <property type="protein sequence ID" value="AJG18549.1"/>
    <property type="molecule type" value="Genomic_DNA"/>
</dbReference>
<evidence type="ECO:0000256" key="7">
    <source>
        <dbReference type="ARBA" id="ARBA00047712"/>
    </source>
</evidence>
<protein>
    <submittedName>
        <fullName evidence="9">NADH-ubiquinone oxidoreductase chain E</fullName>
        <ecNumber evidence="9">1.6.5.3</ecNumber>
    </submittedName>
</protein>
<feature type="binding site" evidence="8">
    <location>
        <position position="136"/>
    </location>
    <ligand>
        <name>[2Fe-2S] cluster</name>
        <dbReference type="ChEBI" id="CHEBI:190135"/>
    </ligand>
</feature>
<dbReference type="STRING" id="68895.RR42_m1143"/>
<dbReference type="GO" id="GO:0046872">
    <property type="term" value="F:metal ion binding"/>
    <property type="evidence" value="ECO:0007669"/>
    <property type="project" value="UniProtKB-KW"/>
</dbReference>
<sequence length="177" mass="19019">MTRRITATTMLSAEALKEIDRAIAKYPADQKQSAVMAALAVAQGEVGWVSPEVMQFVASYLDMPPVWVEEVATFYNMYDTKPVGKYKLTVCTNLPCALSGGERAGDYLKQKLGIGYNETTPCGTFTLKEGECMGACGDAPVMIVNNTRMCSHMSDAKLDALVDELKAAGSTAAKGDK</sequence>
<dbReference type="Pfam" id="PF01257">
    <property type="entry name" value="2Fe-2S_thioredx"/>
    <property type="match status" value="1"/>
</dbReference>
<dbReference type="InterPro" id="IPR002023">
    <property type="entry name" value="NuoE-like"/>
</dbReference>
<dbReference type="InterPro" id="IPR042128">
    <property type="entry name" value="NuoE_dom"/>
</dbReference>
<comment type="cofactor">
    <cofactor evidence="8">
        <name>[2Fe-2S] cluster</name>
        <dbReference type="ChEBI" id="CHEBI:190135"/>
    </cofactor>
    <text evidence="8">Binds 1 [2Fe-2S] cluster.</text>
</comment>
<gene>
    <name evidence="9" type="ORF">RR42_m1143</name>
</gene>
<dbReference type="CDD" id="cd03064">
    <property type="entry name" value="TRX_Fd_NuoE"/>
    <property type="match status" value="1"/>
</dbReference>
<accession>A0A0C4Y8M1</accession>
<evidence type="ECO:0000313" key="10">
    <source>
        <dbReference type="Proteomes" id="UP000031843"/>
    </source>
</evidence>
<dbReference type="PANTHER" id="PTHR10371">
    <property type="entry name" value="NADH DEHYDROGENASE UBIQUINONE FLAVOPROTEIN 2, MITOCHONDRIAL"/>
    <property type="match status" value="1"/>
</dbReference>
<dbReference type="PIRSF" id="PIRSF000216">
    <property type="entry name" value="NADH_DH_24kDa"/>
    <property type="match status" value="1"/>
</dbReference>
<keyword evidence="2 8" id="KW-0001">2Fe-2S</keyword>
<dbReference type="InterPro" id="IPR041921">
    <property type="entry name" value="NuoE_N"/>
</dbReference>
<keyword evidence="3 8" id="KW-0479">Metal-binding</keyword>
<dbReference type="EC" id="1.6.5.3" evidence="9"/>
<evidence type="ECO:0000256" key="1">
    <source>
        <dbReference type="ARBA" id="ARBA00010643"/>
    </source>
</evidence>
<dbReference type="NCBIfam" id="NF005723">
    <property type="entry name" value="PRK07539.1-3"/>
    <property type="match status" value="1"/>
</dbReference>
<dbReference type="SUPFAM" id="SSF52833">
    <property type="entry name" value="Thioredoxin-like"/>
    <property type="match status" value="1"/>
</dbReference>